<organism evidence="3">
    <name type="scientific">Thelazia callipaeda</name>
    <name type="common">Oriental eyeworm</name>
    <name type="synonym">Parasitic nematode</name>
    <dbReference type="NCBI Taxonomy" id="103827"/>
    <lineage>
        <taxon>Eukaryota</taxon>
        <taxon>Metazoa</taxon>
        <taxon>Ecdysozoa</taxon>
        <taxon>Nematoda</taxon>
        <taxon>Chromadorea</taxon>
        <taxon>Rhabditida</taxon>
        <taxon>Spirurina</taxon>
        <taxon>Spiruromorpha</taxon>
        <taxon>Thelazioidea</taxon>
        <taxon>Thelaziidae</taxon>
        <taxon>Thelazia</taxon>
    </lineage>
</organism>
<keyword evidence="2" id="KW-1185">Reference proteome</keyword>
<evidence type="ECO:0000313" key="2">
    <source>
        <dbReference type="Proteomes" id="UP000276776"/>
    </source>
</evidence>
<dbReference type="WBParaSite" id="TCLT_0000442401-mRNA-1">
    <property type="protein sequence ID" value="TCLT_0000442401-mRNA-1"/>
    <property type="gene ID" value="TCLT_0000442401"/>
</dbReference>
<evidence type="ECO:0000313" key="3">
    <source>
        <dbReference type="WBParaSite" id="TCLT_0000442401-mRNA-1"/>
    </source>
</evidence>
<name>A0A0N5CVS5_THECL</name>
<dbReference type="Proteomes" id="UP000276776">
    <property type="component" value="Unassembled WGS sequence"/>
</dbReference>
<accession>A0A0N5CVS5</accession>
<dbReference type="EMBL" id="UYYF01004288">
    <property type="protein sequence ID" value="VDN01521.1"/>
    <property type="molecule type" value="Genomic_DNA"/>
</dbReference>
<reference evidence="1 2" key="2">
    <citation type="submission" date="2018-11" db="EMBL/GenBank/DDBJ databases">
        <authorList>
            <consortium name="Pathogen Informatics"/>
        </authorList>
    </citation>
    <scope>NUCLEOTIDE SEQUENCE [LARGE SCALE GENOMIC DNA]</scope>
</reference>
<protein>
    <submittedName>
        <fullName evidence="3">THAP-type domain-containing protein</fullName>
    </submittedName>
</protein>
<reference evidence="3" key="1">
    <citation type="submission" date="2017-02" db="UniProtKB">
        <authorList>
            <consortium name="WormBaseParasite"/>
        </authorList>
    </citation>
    <scope>IDENTIFICATION</scope>
</reference>
<gene>
    <name evidence="1" type="ORF">TCLT_LOCUS4413</name>
</gene>
<dbReference type="OrthoDB" id="7312725at2759"/>
<proteinExistence type="predicted"/>
<dbReference type="SUPFAM" id="SSF57716">
    <property type="entry name" value="Glucocorticoid receptor-like (DNA-binding domain)"/>
    <property type="match status" value="1"/>
</dbReference>
<dbReference type="STRING" id="103827.A0A0N5CVS5"/>
<dbReference type="AlphaFoldDB" id="A0A0N5CVS5"/>
<evidence type="ECO:0000313" key="1">
    <source>
        <dbReference type="EMBL" id="VDN01521.1"/>
    </source>
</evidence>
<sequence length="194" mass="22560">MLADKGGLGCHGNMRGELITEAINNSRVSFYSLLVSIGLCFNLTIVDVLKWLQRAATVSACLMPTTCGFPNCKFRSRYRGQEDNRHFYRIPKRPQVLRQRWLLAIGRTEDTVVSQVRIIHLLYCFLCINTCYHVHERLICMLSLMLSHRFMIEVSYLSLKSAYREEGVRILQWIFITINMIVRLSQAMSNFENM</sequence>